<evidence type="ECO:0000313" key="3">
    <source>
        <dbReference type="EMBL" id="KAJ1921707.1"/>
    </source>
</evidence>
<name>A0A9W8A2U1_9FUNG</name>
<protein>
    <submittedName>
        <fullName evidence="3">Uncharacterized protein</fullName>
    </submittedName>
</protein>
<reference evidence="3" key="1">
    <citation type="submission" date="2022-07" db="EMBL/GenBank/DDBJ databases">
        <title>Phylogenomic reconstructions and comparative analyses of Kickxellomycotina fungi.</title>
        <authorList>
            <person name="Reynolds N.K."/>
            <person name="Stajich J.E."/>
            <person name="Barry K."/>
            <person name="Grigoriev I.V."/>
            <person name="Crous P."/>
            <person name="Smith M.E."/>
        </authorList>
    </citation>
    <scope>NUCLEOTIDE SEQUENCE</scope>
    <source>
        <strain evidence="3">NBRC 100468</strain>
    </source>
</reference>
<comment type="caution">
    <text evidence="3">The sequence shown here is derived from an EMBL/GenBank/DDBJ whole genome shotgun (WGS) entry which is preliminary data.</text>
</comment>
<feature type="compositionally biased region" description="Polar residues" evidence="2">
    <location>
        <begin position="20"/>
        <end position="30"/>
    </location>
</feature>
<gene>
    <name evidence="3" type="ORF">H4219_000440</name>
</gene>
<dbReference type="AlphaFoldDB" id="A0A9W8A2U1"/>
<accession>A0A9W8A2U1</accession>
<proteinExistence type="predicted"/>
<sequence length="233" mass="24943">MGFRSQENVGTSPDLRKISQESGSTVQDSYTQREYIANDHTLEGSTQLQTENQRKVSRLAGTIQDIIIPSLEVLDNGLEGLETSQTDLNNTLERLAAELDLIEELTSQKHAQGSASSQKNRDILTSPALRAIAGSSRPSSKAASSHGSTSSPSAAIDSRTASASSSADIKGVEAFMNSTDNTGQTAIPSISEATAKLREAKTRLYRINNVLRGVRSRLDHVSTLAQVKLAQST</sequence>
<evidence type="ECO:0000256" key="2">
    <source>
        <dbReference type="SAM" id="MobiDB-lite"/>
    </source>
</evidence>
<organism evidence="3 4">
    <name type="scientific">Mycoemilia scoparia</name>
    <dbReference type="NCBI Taxonomy" id="417184"/>
    <lineage>
        <taxon>Eukaryota</taxon>
        <taxon>Fungi</taxon>
        <taxon>Fungi incertae sedis</taxon>
        <taxon>Zoopagomycota</taxon>
        <taxon>Kickxellomycotina</taxon>
        <taxon>Kickxellomycetes</taxon>
        <taxon>Kickxellales</taxon>
        <taxon>Kickxellaceae</taxon>
        <taxon>Mycoemilia</taxon>
    </lineage>
</organism>
<dbReference type="EMBL" id="JANBPU010000003">
    <property type="protein sequence ID" value="KAJ1921707.1"/>
    <property type="molecule type" value="Genomic_DNA"/>
</dbReference>
<evidence type="ECO:0000256" key="1">
    <source>
        <dbReference type="SAM" id="Coils"/>
    </source>
</evidence>
<feature type="compositionally biased region" description="Polar residues" evidence="2">
    <location>
        <begin position="1"/>
        <end position="11"/>
    </location>
</feature>
<feature type="region of interest" description="Disordered" evidence="2">
    <location>
        <begin position="1"/>
        <end position="30"/>
    </location>
</feature>
<keyword evidence="4" id="KW-1185">Reference proteome</keyword>
<dbReference type="Proteomes" id="UP001150538">
    <property type="component" value="Unassembled WGS sequence"/>
</dbReference>
<feature type="coiled-coil region" evidence="1">
    <location>
        <begin position="78"/>
        <end position="108"/>
    </location>
</feature>
<dbReference type="OrthoDB" id="10568742at2759"/>
<evidence type="ECO:0000313" key="4">
    <source>
        <dbReference type="Proteomes" id="UP001150538"/>
    </source>
</evidence>
<dbReference type="Gene3D" id="1.20.1170.10">
    <property type="match status" value="1"/>
</dbReference>
<feature type="region of interest" description="Disordered" evidence="2">
    <location>
        <begin position="133"/>
        <end position="162"/>
    </location>
</feature>
<keyword evidence="1" id="KW-0175">Coiled coil</keyword>